<dbReference type="Gene3D" id="6.10.250.660">
    <property type="match status" value="1"/>
</dbReference>
<dbReference type="EMBL" id="BSUW01000001">
    <property type="protein sequence ID" value="GMA71711.1"/>
    <property type="molecule type" value="Genomic_DNA"/>
</dbReference>
<comment type="subcellular location">
    <subcellularLocation>
        <location evidence="6">Cytoplasm</location>
    </subcellularLocation>
    <text evidence="6">Shuttles between the lateral wall and the division site in a cell cycle-dependent manner.</text>
</comment>
<reference evidence="8" key="3">
    <citation type="submission" date="2018-03" db="EMBL/GenBank/DDBJ databases">
        <authorList>
            <person name="Jeon C.O."/>
        </authorList>
    </citation>
    <scope>NUCLEOTIDE SEQUENCE</scope>
    <source>
        <strain evidence="8">JCM 31126</strain>
    </source>
</reference>
<keyword evidence="4 6" id="KW-0175">Coiled coil</keyword>
<dbReference type="GO" id="GO:0051301">
    <property type="term" value="P:cell division"/>
    <property type="evidence" value="ECO:0007669"/>
    <property type="project" value="UniProtKB-UniRule"/>
</dbReference>
<evidence type="ECO:0000256" key="4">
    <source>
        <dbReference type="ARBA" id="ARBA00023054"/>
    </source>
</evidence>
<reference evidence="9" key="4">
    <citation type="submission" date="2023-02" db="EMBL/GenBank/DDBJ databases">
        <authorList>
            <person name="Sun Q."/>
            <person name="Mori K."/>
        </authorList>
    </citation>
    <scope>NUCLEOTIDE SEQUENCE</scope>
    <source>
        <strain evidence="9">NBRC 114545</strain>
    </source>
</reference>
<dbReference type="Proteomes" id="UP001157039">
    <property type="component" value="Unassembled WGS sequence"/>
</dbReference>
<dbReference type="NCBIfam" id="TIGR03544">
    <property type="entry name" value="DivI1A_domain"/>
    <property type="match status" value="1"/>
</dbReference>
<dbReference type="AlphaFoldDB" id="A0AA38CW78"/>
<protein>
    <recommendedName>
        <fullName evidence="6">Cell cycle protein GpsB</fullName>
    </recommendedName>
    <alternativeName>
        <fullName evidence="6">Guiding PBP1-shuttling protein</fullName>
    </alternativeName>
</protein>
<evidence type="ECO:0000313" key="10">
    <source>
        <dbReference type="Proteomes" id="UP000268310"/>
    </source>
</evidence>
<keyword evidence="10" id="KW-1185">Reference proteome</keyword>
<evidence type="ECO:0000256" key="7">
    <source>
        <dbReference type="SAM" id="MobiDB-lite"/>
    </source>
</evidence>
<reference evidence="9 11" key="2">
    <citation type="journal article" date="2014" name="Int. J. Syst. Evol. Microbiol.">
        <title>Complete genome sequence of Corynebacterium casei LMG S-19264T (=DSM 44701T), isolated from a smear-ripened cheese.</title>
        <authorList>
            <consortium name="US DOE Joint Genome Institute (JGI-PGF)"/>
            <person name="Walter F."/>
            <person name="Albersmeier A."/>
            <person name="Kalinowski J."/>
            <person name="Ruckert C."/>
        </authorList>
    </citation>
    <scope>NUCLEOTIDE SEQUENCE [LARGE SCALE GENOMIC DNA]</scope>
    <source>
        <strain evidence="9 11">NBRC 114545</strain>
    </source>
</reference>
<dbReference type="InterPro" id="IPR019933">
    <property type="entry name" value="DivIVA_domain"/>
</dbReference>
<feature type="region of interest" description="Disordered" evidence="7">
    <location>
        <begin position="58"/>
        <end position="85"/>
    </location>
</feature>
<gene>
    <name evidence="9" type="primary">divIVA2</name>
    <name evidence="6 8" type="synonym">gpsB</name>
    <name evidence="8" type="ORF">C7K38_09290</name>
    <name evidence="9" type="ORF">GCM10025885_07600</name>
</gene>
<dbReference type="GO" id="GO:0008360">
    <property type="term" value="P:regulation of cell shape"/>
    <property type="evidence" value="ECO:0007669"/>
    <property type="project" value="UniProtKB-UniRule"/>
</dbReference>
<dbReference type="GO" id="GO:0005737">
    <property type="term" value="C:cytoplasm"/>
    <property type="evidence" value="ECO:0007669"/>
    <property type="project" value="UniProtKB-SubCell"/>
</dbReference>
<dbReference type="InterPro" id="IPR007793">
    <property type="entry name" value="DivIVA_fam"/>
</dbReference>
<evidence type="ECO:0000256" key="1">
    <source>
        <dbReference type="ARBA" id="ARBA00022490"/>
    </source>
</evidence>
<dbReference type="RefSeq" id="WP_123936333.1">
    <property type="nucleotide sequence ID" value="NZ_BSUW01000001.1"/>
</dbReference>
<name>A0AA38CW78_9ENTE</name>
<accession>A0AA38CW78</accession>
<keyword evidence="5 6" id="KW-0131">Cell cycle</keyword>
<feature type="region of interest" description="Disordered" evidence="7">
    <location>
        <begin position="101"/>
        <end position="158"/>
    </location>
</feature>
<dbReference type="Pfam" id="PF05103">
    <property type="entry name" value="DivIVA"/>
    <property type="match status" value="1"/>
</dbReference>
<comment type="subunit">
    <text evidence="6">Forms polymers through the coiled coil domains. Interacts with PBP1, MreC and EzrA.</text>
</comment>
<feature type="compositionally biased region" description="Polar residues" evidence="7">
    <location>
        <begin position="63"/>
        <end position="85"/>
    </location>
</feature>
<evidence type="ECO:0000256" key="2">
    <source>
        <dbReference type="ARBA" id="ARBA00022618"/>
    </source>
</evidence>
<evidence type="ECO:0000313" key="8">
    <source>
        <dbReference type="EMBL" id="AYW48542.1"/>
    </source>
</evidence>
<comment type="function">
    <text evidence="6">Divisome component that associates with the complex late in its assembly, after the Z-ring is formed, and is dependent on DivIC and PBP2B for its recruitment to the divisome. Together with EzrA, is a key component of the system that regulates PBP1 localization during cell cycle progression. Its main role could be the removal of PBP1 from the cell pole after pole maturation is completed. Also contributes to the recruitment of PBP1 to the division complex. Not essential for septum formation.</text>
</comment>
<dbReference type="InterPro" id="IPR011229">
    <property type="entry name" value="Cell_cycle_GpsB"/>
</dbReference>
<dbReference type="NCBIfam" id="NF010725">
    <property type="entry name" value="PRK14127.1"/>
    <property type="match status" value="1"/>
</dbReference>
<dbReference type="EMBL" id="CP027783">
    <property type="protein sequence ID" value="AYW48542.1"/>
    <property type="molecule type" value="Genomic_DNA"/>
</dbReference>
<dbReference type="KEGG" id="too:C7K38_09290"/>
<dbReference type="Proteomes" id="UP000268310">
    <property type="component" value="Chromosome"/>
</dbReference>
<keyword evidence="2 6" id="KW-0132">Cell division</keyword>
<evidence type="ECO:0000313" key="11">
    <source>
        <dbReference type="Proteomes" id="UP001157039"/>
    </source>
</evidence>
<evidence type="ECO:0000256" key="3">
    <source>
        <dbReference type="ARBA" id="ARBA00022960"/>
    </source>
</evidence>
<keyword evidence="3 6" id="KW-0133">Cell shape</keyword>
<evidence type="ECO:0000256" key="5">
    <source>
        <dbReference type="ARBA" id="ARBA00023306"/>
    </source>
</evidence>
<keyword evidence="1 6" id="KW-0963">Cytoplasm</keyword>
<feature type="compositionally biased region" description="Polar residues" evidence="7">
    <location>
        <begin position="108"/>
        <end position="136"/>
    </location>
</feature>
<dbReference type="PANTHER" id="PTHR35794:SF1">
    <property type="entry name" value="CELL CYCLE PROTEIN GPSB"/>
    <property type="match status" value="1"/>
</dbReference>
<evidence type="ECO:0000256" key="6">
    <source>
        <dbReference type="HAMAP-Rule" id="MF_02011"/>
    </source>
</evidence>
<dbReference type="PANTHER" id="PTHR35794">
    <property type="entry name" value="CELL DIVISION PROTEIN DIVIVA"/>
    <property type="match status" value="1"/>
</dbReference>
<evidence type="ECO:0000313" key="9">
    <source>
        <dbReference type="EMBL" id="GMA71711.1"/>
    </source>
</evidence>
<dbReference type="HAMAP" id="MF_02011">
    <property type="entry name" value="GpsB"/>
    <property type="match status" value="1"/>
</dbReference>
<comment type="similarity">
    <text evidence="6">Belongs to the GpsB family.</text>
</comment>
<organism evidence="9 11">
    <name type="scientific">Tetragenococcus osmophilus</name>
    <dbReference type="NCBI Taxonomy" id="526944"/>
    <lineage>
        <taxon>Bacteria</taxon>
        <taxon>Bacillati</taxon>
        <taxon>Bacillota</taxon>
        <taxon>Bacilli</taxon>
        <taxon>Lactobacillales</taxon>
        <taxon>Enterococcaceae</taxon>
        <taxon>Tetragenococcus</taxon>
    </lineage>
</organism>
<reference evidence="8 10" key="1">
    <citation type="journal article" date="2012" name="Int. J. Syst. Evol. Microbiol.">
        <title>Characterization of Tetragenococcus strains from sugar thick juice reveals a novel species, Tetragenococcus osmophilus sp. nov., and divides Tetragenococcus halophilus into two subspecies, T. halophilus subsp. halophilus subsp. nov. and T. halophilus subsp. flandriensis subsp. nov.</title>
        <authorList>
            <person name="Juste A."/>
            <person name="Van Trappen S."/>
            <person name="Verreth C."/>
            <person name="Cleenwerck I."/>
            <person name="De Vos P."/>
            <person name="Lievens B."/>
            <person name="Willems K.A."/>
        </authorList>
    </citation>
    <scope>NUCLEOTIDE SEQUENCE [LARGE SCALE GENOMIC DNA]</scope>
    <source>
        <strain evidence="8 10">JCM 31126</strain>
    </source>
</reference>
<proteinExistence type="inferred from homology"/>
<sequence length="158" mass="18028">MANTTYTPKDILQQEFKTKMRGYDPVEVDEFLDGVIKDYEAYNKEILTLQEENDRLNAKVGQLSKSQATQSRQQTDSTPKSQTVTNFDILKRLSNLEKEVFGKKLDQEVNNESRSAQTSEAYNDSDSAQTSNTRTAGSRIDTNRPADDDDDLEKTRQF</sequence>